<dbReference type="EMBL" id="PFPS01000103">
    <property type="protein sequence ID" value="PJA02121.1"/>
    <property type="molecule type" value="Genomic_DNA"/>
</dbReference>
<accession>A0A2M7VJT7</accession>
<proteinExistence type="predicted"/>
<keyword evidence="1" id="KW-1003">Cell membrane</keyword>
<evidence type="ECO:0000256" key="6">
    <source>
        <dbReference type="ARBA" id="ARBA00023316"/>
    </source>
</evidence>
<feature type="non-terminal residue" evidence="7">
    <location>
        <position position="211"/>
    </location>
</feature>
<gene>
    <name evidence="7" type="ORF">COX73_02415</name>
</gene>
<keyword evidence="2" id="KW-0812">Transmembrane</keyword>
<dbReference type="GO" id="GO:0071555">
    <property type="term" value="P:cell wall organization"/>
    <property type="evidence" value="ECO:0007669"/>
    <property type="project" value="UniProtKB-KW"/>
</dbReference>
<dbReference type="AlphaFoldDB" id="A0A2M7VJT7"/>
<evidence type="ECO:0000256" key="2">
    <source>
        <dbReference type="ARBA" id="ARBA00022692"/>
    </source>
</evidence>
<keyword evidence="6" id="KW-0961">Cell wall biogenesis/degradation</keyword>
<comment type="caution">
    <text evidence="7">The sequence shown here is derived from an EMBL/GenBank/DDBJ whole genome shotgun (WGS) entry which is preliminary data.</text>
</comment>
<evidence type="ECO:0000256" key="3">
    <source>
        <dbReference type="ARBA" id="ARBA00022989"/>
    </source>
</evidence>
<evidence type="ECO:0008006" key="9">
    <source>
        <dbReference type="Google" id="ProtNLM"/>
    </source>
</evidence>
<sequence>MSIKKTNRLMVFVLCSLFLIVCFLFYTGQGIYLAKNSSGQEEVFLIKKGESIREIAAKLESQNLIKNDFFFLFYSFLGGDSRKLQAGEYLVSSSQNIPEITRKFVKGEVIKEKITVVEGWNLRDIGWYFENNGIFQAEEILELVGFPGKDFSNEFNFLEDKPKNLGLEGYLFPDTYEIDKEEGVEEVIRKMLRNFDRKLTLDLREEIEKQG</sequence>
<protein>
    <recommendedName>
        <fullName evidence="9">Endolytic transglycosylase MltG</fullName>
    </recommendedName>
</protein>
<dbReference type="Gene3D" id="3.30.1490.480">
    <property type="entry name" value="Endolytic murein transglycosylase"/>
    <property type="match status" value="1"/>
</dbReference>
<evidence type="ECO:0000313" key="7">
    <source>
        <dbReference type="EMBL" id="PJA02121.1"/>
    </source>
</evidence>
<dbReference type="PANTHER" id="PTHR30518">
    <property type="entry name" value="ENDOLYTIC MUREIN TRANSGLYCOSYLASE"/>
    <property type="match status" value="1"/>
</dbReference>
<dbReference type="GO" id="GO:0016829">
    <property type="term" value="F:lyase activity"/>
    <property type="evidence" value="ECO:0007669"/>
    <property type="project" value="UniProtKB-KW"/>
</dbReference>
<evidence type="ECO:0000256" key="1">
    <source>
        <dbReference type="ARBA" id="ARBA00022475"/>
    </source>
</evidence>
<keyword evidence="5" id="KW-0456">Lyase</keyword>
<organism evidence="7 8">
    <name type="scientific">bacterium (Candidatus Gribaldobacteria) CG_4_10_14_0_2_um_filter_36_18</name>
    <dbReference type="NCBI Taxonomy" id="2014264"/>
    <lineage>
        <taxon>Bacteria</taxon>
        <taxon>Candidatus Gribaldobacteria</taxon>
    </lineage>
</organism>
<evidence type="ECO:0000256" key="4">
    <source>
        <dbReference type="ARBA" id="ARBA00023136"/>
    </source>
</evidence>
<dbReference type="InterPro" id="IPR003770">
    <property type="entry name" value="MLTG-like"/>
</dbReference>
<dbReference type="Proteomes" id="UP000231469">
    <property type="component" value="Unassembled WGS sequence"/>
</dbReference>
<evidence type="ECO:0000256" key="5">
    <source>
        <dbReference type="ARBA" id="ARBA00023239"/>
    </source>
</evidence>
<name>A0A2M7VJT7_9BACT</name>
<dbReference type="Pfam" id="PF02618">
    <property type="entry name" value="YceG"/>
    <property type="match status" value="1"/>
</dbReference>
<keyword evidence="4" id="KW-0472">Membrane</keyword>
<reference evidence="8" key="1">
    <citation type="submission" date="2017-09" db="EMBL/GenBank/DDBJ databases">
        <title>Depth-based differentiation of microbial function through sediment-hosted aquifers and enrichment of novel symbionts in the deep terrestrial subsurface.</title>
        <authorList>
            <person name="Probst A.J."/>
            <person name="Ladd B."/>
            <person name="Jarett J.K."/>
            <person name="Geller-Mcgrath D.E."/>
            <person name="Sieber C.M.K."/>
            <person name="Emerson J.B."/>
            <person name="Anantharaman K."/>
            <person name="Thomas B.C."/>
            <person name="Malmstrom R."/>
            <person name="Stieglmeier M."/>
            <person name="Klingl A."/>
            <person name="Woyke T."/>
            <person name="Ryan C.M."/>
            <person name="Banfield J.F."/>
        </authorList>
    </citation>
    <scope>NUCLEOTIDE SEQUENCE [LARGE SCALE GENOMIC DNA]</scope>
</reference>
<evidence type="ECO:0000313" key="8">
    <source>
        <dbReference type="Proteomes" id="UP000231469"/>
    </source>
</evidence>
<keyword evidence="3" id="KW-1133">Transmembrane helix</keyword>
<dbReference type="PANTHER" id="PTHR30518:SF2">
    <property type="entry name" value="ENDOLYTIC MUREIN TRANSGLYCOSYLASE"/>
    <property type="match status" value="1"/>
</dbReference>